<sequence length="183" mass="21658">MLLASIMSGKNINLRAYKNMKKDLEKTFSHRAWFVGHKLTRKEALDKLAETGDFYLDKKINYKESEKKNLGKGVFDYEPVNDDILCYCGSEKGTYKLTLAEKEYFIKRDNYYKRQKELKAVIKLTSPAEREEKRKRKIESLKYNLQHSESELKTALKKYPESIDFWKDKVIKDKELLLKKGVK</sequence>
<accession>A0A6H2A3N7</accession>
<dbReference type="AlphaFoldDB" id="A0A6H2A3N7"/>
<evidence type="ECO:0000313" key="2">
    <source>
        <dbReference type="EMBL" id="QJH99248.1"/>
    </source>
</evidence>
<evidence type="ECO:0000313" key="1">
    <source>
        <dbReference type="EMBL" id="QJA54424.1"/>
    </source>
</evidence>
<protein>
    <submittedName>
        <fullName evidence="1">Uncharacterized protein</fullName>
    </submittedName>
</protein>
<organism evidence="1">
    <name type="scientific">viral metagenome</name>
    <dbReference type="NCBI Taxonomy" id="1070528"/>
    <lineage>
        <taxon>unclassified sequences</taxon>
        <taxon>metagenomes</taxon>
        <taxon>organismal metagenomes</taxon>
    </lineage>
</organism>
<dbReference type="EMBL" id="MT144777">
    <property type="protein sequence ID" value="QJH99248.1"/>
    <property type="molecule type" value="Genomic_DNA"/>
</dbReference>
<proteinExistence type="predicted"/>
<name>A0A6H2A3N7_9ZZZZ</name>
<dbReference type="EMBL" id="MT144505">
    <property type="protein sequence ID" value="QJA54424.1"/>
    <property type="molecule type" value="Genomic_DNA"/>
</dbReference>
<reference evidence="1" key="1">
    <citation type="submission" date="2020-03" db="EMBL/GenBank/DDBJ databases">
        <title>The deep terrestrial virosphere.</title>
        <authorList>
            <person name="Holmfeldt K."/>
            <person name="Nilsson E."/>
            <person name="Simone D."/>
            <person name="Lopez-Fernandez M."/>
            <person name="Wu X."/>
            <person name="de Brujin I."/>
            <person name="Lundin D."/>
            <person name="Andersson A."/>
            <person name="Bertilsson S."/>
            <person name="Dopson M."/>
        </authorList>
    </citation>
    <scope>NUCLEOTIDE SEQUENCE</scope>
    <source>
        <strain evidence="1">TM448A04860</strain>
        <strain evidence="2">TM448B01528</strain>
    </source>
</reference>
<gene>
    <name evidence="1" type="ORF">TM448A04860_0010</name>
    <name evidence="2" type="ORF">TM448B01528_0011</name>
</gene>